<dbReference type="OrthoDB" id="384916at2"/>
<dbReference type="PROSITE" id="PS50889">
    <property type="entry name" value="S4"/>
    <property type="match status" value="1"/>
</dbReference>
<proteinExistence type="predicted"/>
<dbReference type="AlphaFoldDB" id="A0A3M0A3I7"/>
<protein>
    <submittedName>
        <fullName evidence="2">Ribosome-associated protein YbcJ (S4-like RNA binding protein)</fullName>
    </submittedName>
</protein>
<sequence length="77" mass="8594">MKVEIVGEFIKLGQLLKKLDLIPTGGMAKFFVKSHEIKINNIPSQARNAKIRPGDTVWIDTQVYKIVAKVGANSEKE</sequence>
<dbReference type="SUPFAM" id="SSF55174">
    <property type="entry name" value="Alpha-L RNA-binding motif"/>
    <property type="match status" value="1"/>
</dbReference>
<dbReference type="GO" id="GO:0003723">
    <property type="term" value="F:RNA binding"/>
    <property type="evidence" value="ECO:0007669"/>
    <property type="project" value="UniProtKB-KW"/>
</dbReference>
<name>A0A3M0A3I7_9BACT</name>
<reference evidence="2 3" key="1">
    <citation type="submission" date="2018-10" db="EMBL/GenBank/DDBJ databases">
        <title>Genomic Encyclopedia of Archaeal and Bacterial Type Strains, Phase II (KMG-II): from individual species to whole genera.</title>
        <authorList>
            <person name="Goeker M."/>
        </authorList>
    </citation>
    <scope>NUCLEOTIDE SEQUENCE [LARGE SCALE GENOMIC DNA]</scope>
    <source>
        <strain evidence="2 3">ATCC 29870</strain>
    </source>
</reference>
<evidence type="ECO:0000256" key="1">
    <source>
        <dbReference type="PROSITE-ProRule" id="PRU00182"/>
    </source>
</evidence>
<dbReference type="Proteomes" id="UP000267246">
    <property type="component" value="Unassembled WGS sequence"/>
</dbReference>
<dbReference type="EMBL" id="REFI01000005">
    <property type="protein sequence ID" value="RMA79014.1"/>
    <property type="molecule type" value="Genomic_DNA"/>
</dbReference>
<keyword evidence="1" id="KW-0694">RNA-binding</keyword>
<evidence type="ECO:0000313" key="2">
    <source>
        <dbReference type="EMBL" id="RMA79014.1"/>
    </source>
</evidence>
<keyword evidence="3" id="KW-1185">Reference proteome</keyword>
<comment type="caution">
    <text evidence="2">The sequence shown here is derived from an EMBL/GenBank/DDBJ whole genome shotgun (WGS) entry which is preliminary data.</text>
</comment>
<dbReference type="Gene3D" id="3.10.290.10">
    <property type="entry name" value="RNA-binding S4 domain"/>
    <property type="match status" value="1"/>
</dbReference>
<dbReference type="RefSeq" id="WP_121940557.1">
    <property type="nucleotide sequence ID" value="NZ_CP137846.1"/>
</dbReference>
<accession>A0A3M0A3I7</accession>
<evidence type="ECO:0000313" key="3">
    <source>
        <dbReference type="Proteomes" id="UP000267246"/>
    </source>
</evidence>
<dbReference type="InterPro" id="IPR036986">
    <property type="entry name" value="S4_RNA-bd_sf"/>
</dbReference>
<dbReference type="Pfam" id="PF13275">
    <property type="entry name" value="S4_2"/>
    <property type="match status" value="1"/>
</dbReference>
<gene>
    <name evidence="2" type="ORF">JN00_0058</name>
</gene>
<organism evidence="2 3">
    <name type="scientific">Metamycoplasma subdolum</name>
    <dbReference type="NCBI Taxonomy" id="92407"/>
    <lineage>
        <taxon>Bacteria</taxon>
        <taxon>Bacillati</taxon>
        <taxon>Mycoplasmatota</taxon>
        <taxon>Mycoplasmoidales</taxon>
        <taxon>Metamycoplasmataceae</taxon>
        <taxon>Metamycoplasma</taxon>
    </lineage>
</organism>